<dbReference type="Pfam" id="PF25023">
    <property type="entry name" value="TEN_YD-shell"/>
    <property type="match status" value="1"/>
</dbReference>
<name>A0A1G5DV10_9GAMM</name>
<dbReference type="PRINTS" id="PR00394">
    <property type="entry name" value="RHSPROTEIN"/>
</dbReference>
<keyword evidence="1" id="KW-0677">Repeat</keyword>
<dbReference type="Gene3D" id="2.180.10.10">
    <property type="entry name" value="RHS repeat-associated core"/>
    <property type="match status" value="4"/>
</dbReference>
<keyword evidence="3" id="KW-0732">Signal</keyword>
<protein>
    <submittedName>
        <fullName evidence="5">RHS repeat-associated core domain-containing protein</fullName>
    </submittedName>
</protein>
<evidence type="ECO:0000256" key="2">
    <source>
        <dbReference type="SAM" id="MobiDB-lite"/>
    </source>
</evidence>
<sequence length="1342" mass="149179">MMDGRIARKGLGAGVLLALSAVSGSAWGAEAATTEEMDSPNFGQHIETQEDLKIKVLGGYVRMKRTWVQGQWEFNRRWKGLSAGFSSGDKYAPGVSPEKPGTPEILIRNGSEYEENGDHFVPEKDPTKRIVPLENGGYRWEDTAGNWIRYNAERRAVAYGNSNDIQVTLERDNDGRLLHVLDHHGNRVLTFSYNTDDRLTLVEDRAGRTVRYAYTDTTYDHGPKLAEVTDVRGNTWSYEYSGDRLSAKTDPKGRTTELEYNPNGTLKGETTPGGFTVQTSYDHDPAEGAFVKREESPEGLVTETTYNKDGDLIRIRKNGELVREHRYGDRKKITIDAAGNRTVREYDEWDNLIRVTHPDGSSQRYEYRAGTDLRTREVDELGNVTRYEYDADGNRTRVVEAVGTEAERETSYEYDQYNRVTTVTRGGDAVAEDATIRLEYDQYGNVIRRTGPEGGVQKFSHNVLGQVTKRVDARGETWTKRYDAAGNLIEEADPLGNATTYEYDAVGNRIALTDPLGNSFSFEYNADDRRVAMTDPLGATIRLAYDRSGRLTNITDPSGVSQDLKYDSLGRLTKVIDGAGNATTYGYDQTHTGNPRLRSSTNYPTYAAKFSYDSRGRRTQTIKAEGSTLEQVIRKSFDAGGRVVAETDPKGRTTRFEYDPLGRLTKKIDPAGGVTRFAYDSHDNLLKVTNARGVAIRRFQYDLAGRRTAILWPDGDTVQYRYDNAGNLVEKINARGQAIRHTYDAAGRRVKSTYHTDPSASPDRTVAFTYDADGRMTGYSGSVTTGTYTYDSAGRRIGATVDYGDFTKSYSYTYYVNGKIKSFTAPDGTTYNYRYDDANRLKGIMIPGLGEITYHDYQWMRPTRIMRPGGGVEEHFFDRMMRLGKIRALDPAGNPLLDFEYTYDAAGNLTEKITEHGDYNYSYSSLDQLIQAKTPDPLPDEAYTYDAVGNRKTYSHTTGEWIYNESDQLVDYGEFEQEFDADGNLVQTTNTETGEVTKYQYNVAGRLASVKKDGEKIASYSYDPFGRRIKKKTVNGLKLYVYSKKGLIAETDGGGEVQKSYGYQPEGEWTTNPQFMKKSGNYFFYINDHSGVPQKLVDVKGGIVWSAKYGSFGERVASINEISNNLSFPGHYKDDETGLYYNFHRFYNSSTGRYLTRDPLRAGRNSYSYAEGNPVTGVDPLGLVTWKGSRVQVSVSWLYAGATGSIFDLWAAVCKDCEKKAEATVLAIGAGINSSRKVVELSGSNGVTLQDGLKCPDPDVLSGVYAELAAGVYAGRASAGASYLRLGGASKGVNFSISDGSNTESKSYDENDESGSVGAYATGYIGKSTIVDSNIESLDCCD</sequence>
<dbReference type="SUPFAM" id="SSF69304">
    <property type="entry name" value="Tricorn protease N-terminal domain"/>
    <property type="match status" value="1"/>
</dbReference>
<keyword evidence="6" id="KW-1185">Reference proteome</keyword>
<accession>A0A1G5DV10</accession>
<dbReference type="InterPro" id="IPR006530">
    <property type="entry name" value="YD"/>
</dbReference>
<dbReference type="InterPro" id="IPR031325">
    <property type="entry name" value="RHS_repeat"/>
</dbReference>
<evidence type="ECO:0000259" key="4">
    <source>
        <dbReference type="Pfam" id="PF25023"/>
    </source>
</evidence>
<dbReference type="PANTHER" id="PTHR32305:SF15">
    <property type="entry name" value="PROTEIN RHSA-RELATED"/>
    <property type="match status" value="1"/>
</dbReference>
<evidence type="ECO:0000313" key="6">
    <source>
        <dbReference type="Proteomes" id="UP000183104"/>
    </source>
</evidence>
<gene>
    <name evidence="5" type="ORF">SAMN05661077_1479</name>
</gene>
<reference evidence="6" key="1">
    <citation type="submission" date="2016-10" db="EMBL/GenBank/DDBJ databases">
        <authorList>
            <person name="Varghese N."/>
        </authorList>
    </citation>
    <scope>NUCLEOTIDE SEQUENCE [LARGE SCALE GENOMIC DNA]</scope>
    <source>
        <strain evidence="6">HL 19</strain>
    </source>
</reference>
<evidence type="ECO:0000256" key="1">
    <source>
        <dbReference type="ARBA" id="ARBA00022737"/>
    </source>
</evidence>
<feature type="region of interest" description="Disordered" evidence="2">
    <location>
        <begin position="244"/>
        <end position="272"/>
    </location>
</feature>
<organism evidence="5 6">
    <name type="scientific">Thiohalorhabdus denitrificans</name>
    <dbReference type="NCBI Taxonomy" id="381306"/>
    <lineage>
        <taxon>Bacteria</taxon>
        <taxon>Pseudomonadati</taxon>
        <taxon>Pseudomonadota</taxon>
        <taxon>Gammaproteobacteria</taxon>
        <taxon>Thiohalorhabdales</taxon>
        <taxon>Thiohalorhabdaceae</taxon>
        <taxon>Thiohalorhabdus</taxon>
    </lineage>
</organism>
<feature type="chain" id="PRO_5010270573" evidence="3">
    <location>
        <begin position="29"/>
        <end position="1342"/>
    </location>
</feature>
<dbReference type="NCBIfam" id="TIGR03696">
    <property type="entry name" value="Rhs_assc_core"/>
    <property type="match status" value="1"/>
</dbReference>
<dbReference type="InterPro" id="IPR022385">
    <property type="entry name" value="Rhs_assc_core"/>
</dbReference>
<dbReference type="Pfam" id="PF05593">
    <property type="entry name" value="RHS_repeat"/>
    <property type="match status" value="8"/>
</dbReference>
<dbReference type="Proteomes" id="UP000183104">
    <property type="component" value="Unassembled WGS sequence"/>
</dbReference>
<feature type="signal peptide" evidence="3">
    <location>
        <begin position="1"/>
        <end position="28"/>
    </location>
</feature>
<feature type="domain" description="Teneurin-like YD-shell" evidence="4">
    <location>
        <begin position="899"/>
        <end position="1158"/>
    </location>
</feature>
<proteinExistence type="predicted"/>
<dbReference type="RefSeq" id="WP_074471327.1">
    <property type="nucleotide sequence ID" value="NZ_FMUN01000003.1"/>
</dbReference>
<evidence type="ECO:0000313" key="5">
    <source>
        <dbReference type="EMBL" id="SCY18586.1"/>
    </source>
</evidence>
<dbReference type="InterPro" id="IPR050708">
    <property type="entry name" value="T6SS_VgrG/RHS"/>
</dbReference>
<dbReference type="InterPro" id="IPR056823">
    <property type="entry name" value="TEN-like_YD-shell"/>
</dbReference>
<feature type="compositionally biased region" description="Basic and acidic residues" evidence="2">
    <location>
        <begin position="244"/>
        <end position="257"/>
    </location>
</feature>
<dbReference type="NCBIfam" id="TIGR01643">
    <property type="entry name" value="YD_repeat_2x"/>
    <property type="match status" value="10"/>
</dbReference>
<evidence type="ECO:0000256" key="3">
    <source>
        <dbReference type="SAM" id="SignalP"/>
    </source>
</evidence>
<dbReference type="PANTHER" id="PTHR32305">
    <property type="match status" value="1"/>
</dbReference>
<dbReference type="EMBL" id="FMUN01000003">
    <property type="protein sequence ID" value="SCY18586.1"/>
    <property type="molecule type" value="Genomic_DNA"/>
</dbReference>